<dbReference type="AlphaFoldDB" id="A0A4Q5K6H7"/>
<dbReference type="OrthoDB" id="6690744at2"/>
<proteinExistence type="predicted"/>
<reference evidence="1 2" key="1">
    <citation type="submission" date="2019-02" db="EMBL/GenBank/DDBJ databases">
        <title>Genome sequences of Aliivibrio finisterrensis strains from farmed Atlantic salmon.</title>
        <authorList>
            <person name="Bowman J.P."/>
        </authorList>
    </citation>
    <scope>NUCLEOTIDE SEQUENCE [LARGE SCALE GENOMIC DNA]</scope>
    <source>
        <strain evidence="1 2">A32</strain>
    </source>
</reference>
<evidence type="ECO:0000313" key="2">
    <source>
        <dbReference type="Proteomes" id="UP000293465"/>
    </source>
</evidence>
<gene>
    <name evidence="1" type="ORF">ERW49_18745</name>
</gene>
<name>A0A4Q5K6H7_9GAMM</name>
<sequence>MMSSITKEQWTEIQEALSSLFVSVKFKYQDYELSVIRVRESESKTVLQVYIDGQIKGAWFLGKKDDKESDAPTILNEVYKERSVASYKPALIKDIEKTFGKRKAIKHFPDLHKKTSYLVPYFSTASALCRQYKKLKGLTLLSM</sequence>
<organism evidence="1 2">
    <name type="scientific">Aliivibrio finisterrensis</name>
    <dbReference type="NCBI Taxonomy" id="511998"/>
    <lineage>
        <taxon>Bacteria</taxon>
        <taxon>Pseudomonadati</taxon>
        <taxon>Pseudomonadota</taxon>
        <taxon>Gammaproteobacteria</taxon>
        <taxon>Vibrionales</taxon>
        <taxon>Vibrionaceae</taxon>
        <taxon>Aliivibrio</taxon>
    </lineage>
</organism>
<comment type="caution">
    <text evidence="1">The sequence shown here is derived from an EMBL/GenBank/DDBJ whole genome shotgun (WGS) entry which is preliminary data.</text>
</comment>
<dbReference type="Proteomes" id="UP000293465">
    <property type="component" value="Unassembled WGS sequence"/>
</dbReference>
<dbReference type="EMBL" id="SEZJ01000030">
    <property type="protein sequence ID" value="RYU41318.1"/>
    <property type="molecule type" value="Genomic_DNA"/>
</dbReference>
<accession>A0A4Q5K6H7</accession>
<protein>
    <submittedName>
        <fullName evidence="1">Uncharacterized protein</fullName>
    </submittedName>
</protein>
<evidence type="ECO:0000313" key="1">
    <source>
        <dbReference type="EMBL" id="RYU41318.1"/>
    </source>
</evidence>